<dbReference type="GO" id="GO:0003779">
    <property type="term" value="F:actin binding"/>
    <property type="evidence" value="ECO:0007669"/>
    <property type="project" value="InterPro"/>
</dbReference>
<evidence type="ECO:0000256" key="1">
    <source>
        <dbReference type="SAM" id="MobiDB-lite"/>
    </source>
</evidence>
<gene>
    <name evidence="3" type="ORF">CHRIB12_LOCUS13758</name>
</gene>
<proteinExistence type="predicted"/>
<name>A0A916E9E2_9GLOM</name>
<dbReference type="Pfam" id="PF02205">
    <property type="entry name" value="WH2"/>
    <property type="match status" value="1"/>
</dbReference>
<feature type="compositionally biased region" description="Polar residues" evidence="1">
    <location>
        <begin position="129"/>
        <end position="141"/>
    </location>
</feature>
<feature type="compositionally biased region" description="Polar residues" evidence="1">
    <location>
        <begin position="186"/>
        <end position="217"/>
    </location>
</feature>
<dbReference type="PROSITE" id="PS51082">
    <property type="entry name" value="WH2"/>
    <property type="match status" value="1"/>
</dbReference>
<feature type="domain" description="WH2" evidence="2">
    <location>
        <begin position="25"/>
        <end position="42"/>
    </location>
</feature>
<organism evidence="3 4">
    <name type="scientific">Rhizophagus irregularis</name>
    <dbReference type="NCBI Taxonomy" id="588596"/>
    <lineage>
        <taxon>Eukaryota</taxon>
        <taxon>Fungi</taxon>
        <taxon>Fungi incertae sedis</taxon>
        <taxon>Mucoromycota</taxon>
        <taxon>Glomeromycotina</taxon>
        <taxon>Glomeromycetes</taxon>
        <taxon>Glomerales</taxon>
        <taxon>Glomeraceae</taxon>
        <taxon>Rhizophagus</taxon>
    </lineage>
</organism>
<accession>A0A916E9E2</accession>
<dbReference type="VEuPathDB" id="FungiDB:RhiirFUN_020187"/>
<comment type="caution">
    <text evidence="3">The sequence shown here is derived from an EMBL/GenBank/DDBJ whole genome shotgun (WGS) entry which is preliminary data.</text>
</comment>
<feature type="compositionally biased region" description="Low complexity" evidence="1">
    <location>
        <begin position="57"/>
        <end position="82"/>
    </location>
</feature>
<feature type="compositionally biased region" description="Pro residues" evidence="1">
    <location>
        <begin position="166"/>
        <end position="184"/>
    </location>
</feature>
<feature type="compositionally biased region" description="Polar residues" evidence="1">
    <location>
        <begin position="295"/>
        <end position="304"/>
    </location>
</feature>
<evidence type="ECO:0000259" key="2">
    <source>
        <dbReference type="PROSITE" id="PS51082"/>
    </source>
</evidence>
<dbReference type="InterPro" id="IPR003124">
    <property type="entry name" value="WH2_dom"/>
</dbReference>
<dbReference type="OrthoDB" id="2430277at2759"/>
<feature type="region of interest" description="Disordered" evidence="1">
    <location>
        <begin position="1"/>
        <end position="370"/>
    </location>
</feature>
<dbReference type="Proteomes" id="UP000684084">
    <property type="component" value="Unassembled WGS sequence"/>
</dbReference>
<dbReference type="SMART" id="SM00246">
    <property type="entry name" value="WH2"/>
    <property type="match status" value="1"/>
</dbReference>
<evidence type="ECO:0000313" key="3">
    <source>
        <dbReference type="EMBL" id="CAB5372847.1"/>
    </source>
</evidence>
<reference evidence="3" key="1">
    <citation type="submission" date="2020-05" db="EMBL/GenBank/DDBJ databases">
        <authorList>
            <person name="Rincon C."/>
            <person name="Sanders R I."/>
            <person name="Robbins C."/>
            <person name="Chaturvedi A."/>
        </authorList>
    </citation>
    <scope>NUCLEOTIDE SEQUENCE</scope>
    <source>
        <strain evidence="3">CHB12</strain>
    </source>
</reference>
<evidence type="ECO:0000313" key="4">
    <source>
        <dbReference type="Proteomes" id="UP000684084"/>
    </source>
</evidence>
<dbReference type="EMBL" id="CAGKOT010000031">
    <property type="protein sequence ID" value="CAB5372847.1"/>
    <property type="molecule type" value="Genomic_DNA"/>
</dbReference>
<feature type="compositionally biased region" description="Pro residues" evidence="1">
    <location>
        <begin position="1"/>
        <end position="24"/>
    </location>
</feature>
<dbReference type="AlphaFoldDB" id="A0A916E9E2"/>
<protein>
    <recommendedName>
        <fullName evidence="2">WH2 domain-containing protein</fullName>
    </recommendedName>
</protein>
<sequence>MPGPPPPPPPPPPPSASAPPPPPAGRNALLDDIQKGKRLKKTVTNDRSAPVVEGKKTSVSSTGGGRARSSSASGGSNNVTAAVPGMGGLFVGGMPKLKSRGGIDTGREKNNNLAAPPPLPGGRPRAPSDGNQTSSAVSIPQSKVEAPQYPSRNTMPKSIGKTISPETPPPPLPNRTTPNVPPLPSRTKTSAVPPQIPTRTQTSNTTSSAPPLPSRNSKALPPTNKKAPPPPPNKPSSLSNKVAPPPPVRPSSTVQRSQSPPPQPLRSRSPNPGKLRPASSAVLPNVEMNHRALSPSRSISTSFTPKEPPTTEGRWAFRPSSDFPPPRPFTKSTREYPSGASNGSSIPLDLSSLTPQRAPPPPPLGAFGGGRVNGRRFIQYIKLNKIEVDFGEGKY</sequence>
<feature type="compositionally biased region" description="Polar residues" evidence="1">
    <location>
        <begin position="339"/>
        <end position="355"/>
    </location>
</feature>